<protein>
    <recommendedName>
        <fullName evidence="4">PEP-CTERM protein-sorting domain-containing protein</fullName>
    </recommendedName>
</protein>
<evidence type="ECO:0008006" key="4">
    <source>
        <dbReference type="Google" id="ProtNLM"/>
    </source>
</evidence>
<sequence>MKIQQIFLKLFTGASLGLGIISSGSALAATVTYDFTIENLTGKLAGNTYHGYLQYDDSFPENHIEEQGFDSISSSEGALKFYFDFLGNTFRETHDDLDRTQLDFHDGEVDSLNYQIESDGYDYFDIGYTFTFTSYNTDENGEFYIADFSYLIDGIDGDAGDGDVVFTRRDSGYTSIPEPSSLIGIGVITSGLLLRKSKKS</sequence>
<feature type="chain" id="PRO_5012306298" description="PEP-CTERM protein-sorting domain-containing protein" evidence="1">
    <location>
        <begin position="29"/>
        <end position="200"/>
    </location>
</feature>
<dbReference type="NCBIfam" id="TIGR02595">
    <property type="entry name" value="PEP_CTERM"/>
    <property type="match status" value="1"/>
</dbReference>
<dbReference type="Proteomes" id="UP000218418">
    <property type="component" value="Chromosome"/>
</dbReference>
<dbReference type="InterPro" id="IPR013424">
    <property type="entry name" value="Ice-binding_C"/>
</dbReference>
<organism evidence="2 3">
    <name type="scientific">Calothrix parasitica NIES-267</name>
    <dbReference type="NCBI Taxonomy" id="1973488"/>
    <lineage>
        <taxon>Bacteria</taxon>
        <taxon>Bacillati</taxon>
        <taxon>Cyanobacteriota</taxon>
        <taxon>Cyanophyceae</taxon>
        <taxon>Nostocales</taxon>
        <taxon>Calotrichaceae</taxon>
        <taxon>Calothrix</taxon>
    </lineage>
</organism>
<keyword evidence="1" id="KW-0732">Signal</keyword>
<evidence type="ECO:0000313" key="3">
    <source>
        <dbReference type="Proteomes" id="UP000218418"/>
    </source>
</evidence>
<accession>A0A1Z4LKM9</accession>
<proteinExistence type="predicted"/>
<evidence type="ECO:0000256" key="1">
    <source>
        <dbReference type="SAM" id="SignalP"/>
    </source>
</evidence>
<reference evidence="2 3" key="1">
    <citation type="submission" date="2017-06" db="EMBL/GenBank/DDBJ databases">
        <title>Genome sequencing of cyanobaciteial culture collection at National Institute for Environmental Studies (NIES).</title>
        <authorList>
            <person name="Hirose Y."/>
            <person name="Shimura Y."/>
            <person name="Fujisawa T."/>
            <person name="Nakamura Y."/>
            <person name="Kawachi M."/>
        </authorList>
    </citation>
    <scope>NUCLEOTIDE SEQUENCE [LARGE SCALE GENOMIC DNA]</scope>
    <source>
        <strain evidence="2 3">NIES-267</strain>
    </source>
</reference>
<gene>
    <name evidence="2" type="ORF">NIES267_12060</name>
</gene>
<evidence type="ECO:0000313" key="2">
    <source>
        <dbReference type="EMBL" id="BAY81729.1"/>
    </source>
</evidence>
<dbReference type="AlphaFoldDB" id="A0A1Z4LKM9"/>
<feature type="signal peptide" evidence="1">
    <location>
        <begin position="1"/>
        <end position="28"/>
    </location>
</feature>
<dbReference type="OrthoDB" id="467621at2"/>
<name>A0A1Z4LKM9_9CYAN</name>
<keyword evidence="3" id="KW-1185">Reference proteome</keyword>
<dbReference type="EMBL" id="AP018227">
    <property type="protein sequence ID" value="BAY81729.1"/>
    <property type="molecule type" value="Genomic_DNA"/>
</dbReference>